<keyword evidence="4 9" id="KW-0274">FAD</keyword>
<evidence type="ECO:0000256" key="3">
    <source>
        <dbReference type="ARBA" id="ARBA00022630"/>
    </source>
</evidence>
<dbReference type="HOGENOM" id="CLU_034178_0_1_12"/>
<feature type="binding site" evidence="9">
    <location>
        <begin position="241"/>
        <end position="245"/>
    </location>
    <ligand>
        <name>FAD</name>
        <dbReference type="ChEBI" id="CHEBI:57692"/>
    </ligand>
</feature>
<evidence type="ECO:0000256" key="2">
    <source>
        <dbReference type="ARBA" id="ARBA00022448"/>
    </source>
</evidence>
<dbReference type="SMART" id="SM00893">
    <property type="entry name" value="ETF"/>
    <property type="match status" value="1"/>
</dbReference>
<dbReference type="GO" id="GO:0033539">
    <property type="term" value="P:fatty acid beta-oxidation using acyl-CoA dehydrogenase"/>
    <property type="evidence" value="ECO:0007669"/>
    <property type="project" value="TreeGrafter"/>
</dbReference>
<feature type="domain" description="Electron transfer flavoprotein alpha/beta-subunit N-terminal" evidence="10">
    <location>
        <begin position="4"/>
        <end position="183"/>
    </location>
</feature>
<comment type="similarity">
    <text evidence="1">Belongs to the ETF alpha-subunit/FixB family.</text>
</comment>
<dbReference type="GO" id="GO:0050660">
    <property type="term" value="F:flavin adenine dinucleotide binding"/>
    <property type="evidence" value="ECO:0007669"/>
    <property type="project" value="InterPro"/>
</dbReference>
<evidence type="ECO:0000259" key="10">
    <source>
        <dbReference type="SMART" id="SM00893"/>
    </source>
</evidence>
<evidence type="ECO:0000256" key="7">
    <source>
        <dbReference type="ARBA" id="ARBA00068674"/>
    </source>
</evidence>
<comment type="cofactor">
    <cofactor evidence="9">
        <name>FAD</name>
        <dbReference type="ChEBI" id="CHEBI:57692"/>
    </cofactor>
    <text evidence="9">Binds 1 FAD per dimer.</text>
</comment>
<dbReference type="InterPro" id="IPR001308">
    <property type="entry name" value="ETF_a/FixB"/>
</dbReference>
<dbReference type="RefSeq" id="WP_014803672.1">
    <property type="nucleotide sequence ID" value="NC_018020.1"/>
</dbReference>
<dbReference type="PANTHER" id="PTHR43153">
    <property type="entry name" value="ELECTRON TRANSFER FLAVOPROTEIN ALPHA"/>
    <property type="match status" value="1"/>
</dbReference>
<dbReference type="SUPFAM" id="SSF52402">
    <property type="entry name" value="Adenine nucleotide alpha hydrolases-like"/>
    <property type="match status" value="1"/>
</dbReference>
<dbReference type="CDD" id="cd01715">
    <property type="entry name" value="ETF_alpha"/>
    <property type="match status" value="1"/>
</dbReference>
<accession>I4B7A9</accession>
<dbReference type="Pfam" id="PF00766">
    <property type="entry name" value="ETF_alpha"/>
    <property type="match status" value="1"/>
</dbReference>
<dbReference type="KEGG" id="tpx:Turpa_2526"/>
<dbReference type="InterPro" id="IPR033947">
    <property type="entry name" value="ETF_alpha_N"/>
</dbReference>
<dbReference type="InterPro" id="IPR029035">
    <property type="entry name" value="DHS-like_NAD/FAD-binding_dom"/>
</dbReference>
<evidence type="ECO:0000313" key="12">
    <source>
        <dbReference type="Proteomes" id="UP000006048"/>
    </source>
</evidence>
<evidence type="ECO:0000256" key="4">
    <source>
        <dbReference type="ARBA" id="ARBA00022827"/>
    </source>
</evidence>
<dbReference type="InterPro" id="IPR014731">
    <property type="entry name" value="ETF_asu_C"/>
</dbReference>
<dbReference type="PIRSF" id="PIRSF000089">
    <property type="entry name" value="Electra_flavoP_a"/>
    <property type="match status" value="1"/>
</dbReference>
<evidence type="ECO:0000313" key="11">
    <source>
        <dbReference type="EMBL" id="AFM13166.1"/>
    </source>
</evidence>
<keyword evidence="12" id="KW-1185">Reference proteome</keyword>
<feature type="binding site" evidence="9">
    <location>
        <position position="202"/>
    </location>
    <ligand>
        <name>FAD</name>
        <dbReference type="ChEBI" id="CHEBI:57692"/>
    </ligand>
</feature>
<dbReference type="Gene3D" id="3.40.50.620">
    <property type="entry name" value="HUPs"/>
    <property type="match status" value="1"/>
</dbReference>
<dbReference type="InterPro" id="IPR014729">
    <property type="entry name" value="Rossmann-like_a/b/a_fold"/>
</dbReference>
<dbReference type="PATRIC" id="fig|869212.3.peg.2544"/>
<dbReference type="OrthoDB" id="9770286at2"/>
<dbReference type="EMBL" id="CP002959">
    <property type="protein sequence ID" value="AFM13166.1"/>
    <property type="molecule type" value="Genomic_DNA"/>
</dbReference>
<evidence type="ECO:0000256" key="1">
    <source>
        <dbReference type="ARBA" id="ARBA00005817"/>
    </source>
</evidence>
<sequence length="315" mass="32355">MAKILAVGEIAGGVLRKASRETTSVGKKLGSVSTVLIGSGAAAGAAEVAKHGADTVYVGEIATYNGEAYAKAIADLVKAKGYEVVILPHSWIGRDISARIATLLNTGVISDAVDISMDGDRVKIRKPVYSGKAFVSLKVKASPQVVTIRPNAHPIAESAGAGAVENITVDAGAAKAKQVKFEAKSGSRVSLTEADIVVSGGRGIKGPENFPLIEQLADILGAGVGATRAVVDAGWCDHTLQIGQTGQTVSPKLYVAVGISGAIQHMAGMGSSKYIVAINKDADAPIFKVSTYGIVDDLFNVLPPLKEELKAALGK</sequence>
<dbReference type="InterPro" id="IPR014730">
    <property type="entry name" value="ETF_a/b_N"/>
</dbReference>
<organism evidence="11 12">
    <name type="scientific">Turneriella parva (strain ATCC BAA-1111 / DSM 21527 / NCTC 11395 / H)</name>
    <name type="common">Leptospira parva</name>
    <dbReference type="NCBI Taxonomy" id="869212"/>
    <lineage>
        <taxon>Bacteria</taxon>
        <taxon>Pseudomonadati</taxon>
        <taxon>Spirochaetota</taxon>
        <taxon>Spirochaetia</taxon>
        <taxon>Leptospirales</taxon>
        <taxon>Leptospiraceae</taxon>
        <taxon>Turneriella</taxon>
    </lineage>
</organism>
<reference evidence="11 12" key="1">
    <citation type="submission" date="2012-06" db="EMBL/GenBank/DDBJ databases">
        <title>The complete chromosome of genome of Turneriella parva DSM 21527.</title>
        <authorList>
            <consortium name="US DOE Joint Genome Institute (JGI-PGF)"/>
            <person name="Lucas S."/>
            <person name="Han J."/>
            <person name="Lapidus A."/>
            <person name="Bruce D."/>
            <person name="Goodwin L."/>
            <person name="Pitluck S."/>
            <person name="Peters L."/>
            <person name="Kyrpides N."/>
            <person name="Mavromatis K."/>
            <person name="Ivanova N."/>
            <person name="Mikhailova N."/>
            <person name="Chertkov O."/>
            <person name="Detter J.C."/>
            <person name="Tapia R."/>
            <person name="Han C."/>
            <person name="Land M."/>
            <person name="Hauser L."/>
            <person name="Markowitz V."/>
            <person name="Cheng J.-F."/>
            <person name="Hugenholtz P."/>
            <person name="Woyke T."/>
            <person name="Wu D."/>
            <person name="Gronow S."/>
            <person name="Wellnitz S."/>
            <person name="Brambilla E."/>
            <person name="Klenk H.-P."/>
            <person name="Eisen J.A."/>
        </authorList>
    </citation>
    <scope>NUCLEOTIDE SEQUENCE [LARGE SCALE GENOMIC DNA]</scope>
    <source>
        <strain evidence="12">ATCC BAA-1111 / DSM 21527 / NCTC 11395 / H</strain>
    </source>
</reference>
<dbReference type="Gene3D" id="3.40.50.1220">
    <property type="entry name" value="TPP-binding domain"/>
    <property type="match status" value="1"/>
</dbReference>
<dbReference type="PROSITE" id="PS00696">
    <property type="entry name" value="ETF_ALPHA"/>
    <property type="match status" value="1"/>
</dbReference>
<evidence type="ECO:0000256" key="5">
    <source>
        <dbReference type="ARBA" id="ARBA00022982"/>
    </source>
</evidence>
<proteinExistence type="inferred from homology"/>
<evidence type="ECO:0000256" key="8">
    <source>
        <dbReference type="ARBA" id="ARBA00079299"/>
    </source>
</evidence>
<feature type="binding site" evidence="9">
    <location>
        <begin position="258"/>
        <end position="265"/>
    </location>
    <ligand>
        <name>FAD</name>
        <dbReference type="ChEBI" id="CHEBI:57692"/>
    </ligand>
</feature>
<dbReference type="STRING" id="869212.Turpa_2526"/>
<dbReference type="AlphaFoldDB" id="I4B7A9"/>
<feature type="binding site" evidence="9">
    <location>
        <position position="279"/>
    </location>
    <ligand>
        <name>FAD</name>
        <dbReference type="ChEBI" id="CHEBI:57692"/>
    </ligand>
</feature>
<keyword evidence="3" id="KW-0285">Flavoprotein</keyword>
<dbReference type="Pfam" id="PF01012">
    <property type="entry name" value="ETF"/>
    <property type="match status" value="1"/>
</dbReference>
<comment type="function">
    <text evidence="6">The electron transfer flavoprotein serves as a specific electron acceptor for other dehydrogenases. It transfers the electrons to the main respiratory chain via ETF-ubiquinone oxidoreductase (ETF dehydrogenase).</text>
</comment>
<dbReference type="InterPro" id="IPR018206">
    <property type="entry name" value="ETF_asu_C_CS"/>
</dbReference>
<name>I4B7A9_TURPD</name>
<keyword evidence="5" id="KW-0249">Electron transport</keyword>
<keyword evidence="2" id="KW-0813">Transport</keyword>
<protein>
    <recommendedName>
        <fullName evidence="7">Electron transfer flavoprotein subunit alpha</fullName>
    </recommendedName>
    <alternativeName>
        <fullName evidence="8">Electron transfer flavoprotein large subunit</fullName>
    </alternativeName>
</protein>
<gene>
    <name evidence="11" type="ordered locus">Turpa_2526</name>
</gene>
<evidence type="ECO:0000256" key="9">
    <source>
        <dbReference type="PIRSR" id="PIRSR000089-1"/>
    </source>
</evidence>
<dbReference type="PANTHER" id="PTHR43153:SF1">
    <property type="entry name" value="ELECTRON TRANSFER FLAVOPROTEIN SUBUNIT ALPHA, MITOCHONDRIAL"/>
    <property type="match status" value="1"/>
</dbReference>
<evidence type="ECO:0000256" key="6">
    <source>
        <dbReference type="ARBA" id="ARBA00025649"/>
    </source>
</evidence>
<feature type="binding site" evidence="9">
    <location>
        <begin position="227"/>
        <end position="228"/>
    </location>
    <ligand>
        <name>FAD</name>
        <dbReference type="ChEBI" id="CHEBI:57692"/>
    </ligand>
</feature>
<dbReference type="FunFam" id="3.40.50.1220:FF:000001">
    <property type="entry name" value="Electron transfer flavoprotein, alpha subunit"/>
    <property type="match status" value="1"/>
</dbReference>
<dbReference type="GO" id="GO:0009055">
    <property type="term" value="F:electron transfer activity"/>
    <property type="evidence" value="ECO:0007669"/>
    <property type="project" value="InterPro"/>
</dbReference>
<dbReference type="Proteomes" id="UP000006048">
    <property type="component" value="Chromosome"/>
</dbReference>
<dbReference type="SUPFAM" id="SSF52467">
    <property type="entry name" value="DHS-like NAD/FAD-binding domain"/>
    <property type="match status" value="1"/>
</dbReference>